<dbReference type="Proteomes" id="UP001190700">
    <property type="component" value="Unassembled WGS sequence"/>
</dbReference>
<evidence type="ECO:0000256" key="2">
    <source>
        <dbReference type="ARBA" id="ARBA00022448"/>
    </source>
</evidence>
<evidence type="ECO:0000256" key="3">
    <source>
        <dbReference type="ARBA" id="ARBA00022692"/>
    </source>
</evidence>
<dbReference type="PANTHER" id="PTHR24089">
    <property type="entry name" value="SOLUTE CARRIER FAMILY 25"/>
    <property type="match status" value="1"/>
</dbReference>
<evidence type="ECO:0000313" key="9">
    <source>
        <dbReference type="Proteomes" id="UP001190700"/>
    </source>
</evidence>
<dbReference type="GO" id="GO:0055085">
    <property type="term" value="P:transmembrane transport"/>
    <property type="evidence" value="ECO:0007669"/>
    <property type="project" value="InterPro"/>
</dbReference>
<evidence type="ECO:0000256" key="6">
    <source>
        <dbReference type="PROSITE-ProRule" id="PRU00282"/>
    </source>
</evidence>
<evidence type="ECO:0000256" key="4">
    <source>
        <dbReference type="ARBA" id="ARBA00022737"/>
    </source>
</evidence>
<dbReference type="InterPro" id="IPR018108">
    <property type="entry name" value="MCP_transmembrane"/>
</dbReference>
<dbReference type="Pfam" id="PF00153">
    <property type="entry name" value="Mito_carr"/>
    <property type="match status" value="1"/>
</dbReference>
<evidence type="ECO:0000313" key="8">
    <source>
        <dbReference type="EMBL" id="KAK3261238.1"/>
    </source>
</evidence>
<dbReference type="InterPro" id="IPR023395">
    <property type="entry name" value="MCP_dom_sf"/>
</dbReference>
<sequence>MSAPARGVERESAFHNFAADRHRTQIVISDVLRKREAEIMSKESAPQLTPLSICKSLFAGGFAGGLSRTAVAPLERLKIVMQVQSVGGQAAKYTGIWQGLKHMAQTEGLKGLFKGNGTNCVRIVPNSAVKFFMYENFSRQYLTYLQRSNPGPWP</sequence>
<organism evidence="8 9">
    <name type="scientific">Cymbomonas tetramitiformis</name>
    <dbReference type="NCBI Taxonomy" id="36881"/>
    <lineage>
        <taxon>Eukaryota</taxon>
        <taxon>Viridiplantae</taxon>
        <taxon>Chlorophyta</taxon>
        <taxon>Pyramimonadophyceae</taxon>
        <taxon>Pyramimonadales</taxon>
        <taxon>Pyramimonadaceae</taxon>
        <taxon>Cymbomonas</taxon>
    </lineage>
</organism>
<dbReference type="EMBL" id="LGRX02017054">
    <property type="protein sequence ID" value="KAK3261238.1"/>
    <property type="molecule type" value="Genomic_DNA"/>
</dbReference>
<name>A0AAE0FKH0_9CHLO</name>
<evidence type="ECO:0000256" key="7">
    <source>
        <dbReference type="RuleBase" id="RU000488"/>
    </source>
</evidence>
<reference evidence="8 9" key="1">
    <citation type="journal article" date="2015" name="Genome Biol. Evol.">
        <title>Comparative Genomics of a Bacterivorous Green Alga Reveals Evolutionary Causalities and Consequences of Phago-Mixotrophic Mode of Nutrition.</title>
        <authorList>
            <person name="Burns J.A."/>
            <person name="Paasch A."/>
            <person name="Narechania A."/>
            <person name="Kim E."/>
        </authorList>
    </citation>
    <scope>NUCLEOTIDE SEQUENCE [LARGE SCALE GENOMIC DNA]</scope>
    <source>
        <strain evidence="8 9">PLY_AMNH</strain>
    </source>
</reference>
<feature type="repeat" description="Solcar" evidence="6">
    <location>
        <begin position="51"/>
        <end position="140"/>
    </location>
</feature>
<dbReference type="PRINTS" id="PR00926">
    <property type="entry name" value="MITOCARRIER"/>
</dbReference>
<accession>A0AAE0FKH0</accession>
<keyword evidence="4" id="KW-0677">Repeat</keyword>
<keyword evidence="2 7" id="KW-0813">Transport</keyword>
<dbReference type="GO" id="GO:0016020">
    <property type="term" value="C:membrane"/>
    <property type="evidence" value="ECO:0007669"/>
    <property type="project" value="UniProtKB-SubCell"/>
</dbReference>
<evidence type="ECO:0000256" key="1">
    <source>
        <dbReference type="ARBA" id="ARBA00004141"/>
    </source>
</evidence>
<dbReference type="AlphaFoldDB" id="A0AAE0FKH0"/>
<comment type="subcellular location">
    <subcellularLocation>
        <location evidence="1">Membrane</location>
        <topology evidence="1">Multi-pass membrane protein</topology>
    </subcellularLocation>
</comment>
<comment type="caution">
    <text evidence="8">The sequence shown here is derived from an EMBL/GenBank/DDBJ whole genome shotgun (WGS) entry which is preliminary data.</text>
</comment>
<dbReference type="Gene3D" id="1.50.40.10">
    <property type="entry name" value="Mitochondrial carrier domain"/>
    <property type="match status" value="1"/>
</dbReference>
<keyword evidence="9" id="KW-1185">Reference proteome</keyword>
<proteinExistence type="inferred from homology"/>
<keyword evidence="5 6" id="KW-0472">Membrane</keyword>
<dbReference type="InterPro" id="IPR002067">
    <property type="entry name" value="MCP"/>
</dbReference>
<dbReference type="SUPFAM" id="SSF103506">
    <property type="entry name" value="Mitochondrial carrier"/>
    <property type="match status" value="1"/>
</dbReference>
<gene>
    <name evidence="8" type="ORF">CYMTET_29846</name>
</gene>
<comment type="similarity">
    <text evidence="7">Belongs to the mitochondrial carrier (TC 2.A.29) family.</text>
</comment>
<evidence type="ECO:0000256" key="5">
    <source>
        <dbReference type="ARBA" id="ARBA00023136"/>
    </source>
</evidence>
<keyword evidence="3 6" id="KW-0812">Transmembrane</keyword>
<dbReference type="PROSITE" id="PS50920">
    <property type="entry name" value="SOLCAR"/>
    <property type="match status" value="1"/>
</dbReference>
<protein>
    <submittedName>
        <fullName evidence="8">Uncharacterized protein</fullName>
    </submittedName>
</protein>